<evidence type="ECO:0000313" key="2">
    <source>
        <dbReference type="EMBL" id="GIZ43116.1"/>
    </source>
</evidence>
<dbReference type="OrthoDB" id="3801489at2759"/>
<evidence type="ECO:0000256" key="1">
    <source>
        <dbReference type="SAM" id="MobiDB-lite"/>
    </source>
</evidence>
<dbReference type="GeneID" id="68291931"/>
<accession>A0A9P3CJ82</accession>
<feature type="compositionally biased region" description="Polar residues" evidence="1">
    <location>
        <begin position="17"/>
        <end position="28"/>
    </location>
</feature>
<dbReference type="EMBL" id="BOLY01000004">
    <property type="protein sequence ID" value="GIZ43116.1"/>
    <property type="molecule type" value="Genomic_DNA"/>
</dbReference>
<dbReference type="RefSeq" id="XP_044657603.1">
    <property type="nucleotide sequence ID" value="XM_044801668.1"/>
</dbReference>
<sequence>MAQKSSIPRPSGPAQRRVSQTSYSGRSTSARKKPMYPRIKKEERPCHLLSLPRELRDMIYQSTFTKCAGYILVHVESRDPLEELHELLALMCTCKQTRRECAKVISTLDLQVYIPCWVMPEGAPFSAIRNYVKCLFTPLRSVHRMEKLYDPDFKAYRSIKTPPMSLNALPWRSIEFDFGIIEDSIDHELRLGLVYLTRLGILRFLRTNVRRAKVVAEAWSGSTGLVRFVIALRSNEVVLDSDLEPGIRQSFAEMRNRIVEVGKRLKLPIRGVSVEEGSPVKMKMRFGVFVPIEF</sequence>
<reference evidence="2 3" key="1">
    <citation type="submission" date="2021-01" db="EMBL/GenBank/DDBJ databases">
        <title>Cercospora kikuchii MAFF 305040 whole genome shotgun sequence.</title>
        <authorList>
            <person name="Kashiwa T."/>
            <person name="Suzuki T."/>
        </authorList>
    </citation>
    <scope>NUCLEOTIDE SEQUENCE [LARGE SCALE GENOMIC DNA]</scope>
    <source>
        <strain evidence="2 3">MAFF 305040</strain>
    </source>
</reference>
<protein>
    <recommendedName>
        <fullName evidence="4">F-box domain-containing protein</fullName>
    </recommendedName>
</protein>
<evidence type="ECO:0008006" key="4">
    <source>
        <dbReference type="Google" id="ProtNLM"/>
    </source>
</evidence>
<name>A0A9P3CJ82_9PEZI</name>
<dbReference type="AlphaFoldDB" id="A0A9P3CJ82"/>
<gene>
    <name evidence="2" type="ORF">CKM354_000635600</name>
</gene>
<keyword evidence="3" id="KW-1185">Reference proteome</keyword>
<comment type="caution">
    <text evidence="2">The sequence shown here is derived from an EMBL/GenBank/DDBJ whole genome shotgun (WGS) entry which is preliminary data.</text>
</comment>
<feature type="region of interest" description="Disordered" evidence="1">
    <location>
        <begin position="1"/>
        <end position="36"/>
    </location>
</feature>
<evidence type="ECO:0000313" key="3">
    <source>
        <dbReference type="Proteomes" id="UP000825890"/>
    </source>
</evidence>
<proteinExistence type="predicted"/>
<organism evidence="2 3">
    <name type="scientific">Cercospora kikuchii</name>
    <dbReference type="NCBI Taxonomy" id="84275"/>
    <lineage>
        <taxon>Eukaryota</taxon>
        <taxon>Fungi</taxon>
        <taxon>Dikarya</taxon>
        <taxon>Ascomycota</taxon>
        <taxon>Pezizomycotina</taxon>
        <taxon>Dothideomycetes</taxon>
        <taxon>Dothideomycetidae</taxon>
        <taxon>Mycosphaerellales</taxon>
        <taxon>Mycosphaerellaceae</taxon>
        <taxon>Cercospora</taxon>
    </lineage>
</organism>
<dbReference type="Proteomes" id="UP000825890">
    <property type="component" value="Unassembled WGS sequence"/>
</dbReference>